<accession>A0AAN6G848</accession>
<reference evidence="11" key="1">
    <citation type="journal article" date="2023" name="PhytoFront">
        <title>Draft Genome Resources of Seven Strains of Tilletia horrida, Causal Agent of Kernel Smut of Rice.</title>
        <authorList>
            <person name="Khanal S."/>
            <person name="Antony Babu S."/>
            <person name="Zhou X.G."/>
        </authorList>
    </citation>
    <scope>NUCLEOTIDE SEQUENCE</scope>
    <source>
        <strain evidence="11">TX3</strain>
    </source>
</reference>
<keyword evidence="5" id="KW-0418">Kinase</keyword>
<evidence type="ECO:0000256" key="6">
    <source>
        <dbReference type="ARBA" id="ARBA00022840"/>
    </source>
</evidence>
<feature type="compositionally biased region" description="Acidic residues" evidence="9">
    <location>
        <begin position="126"/>
        <end position="138"/>
    </location>
</feature>
<evidence type="ECO:0000256" key="2">
    <source>
        <dbReference type="ARBA" id="ARBA00022527"/>
    </source>
</evidence>
<feature type="compositionally biased region" description="Polar residues" evidence="9">
    <location>
        <begin position="243"/>
        <end position="256"/>
    </location>
</feature>
<dbReference type="SUPFAM" id="SSF56112">
    <property type="entry name" value="Protein kinase-like (PK-like)"/>
    <property type="match status" value="1"/>
</dbReference>
<feature type="region of interest" description="Disordered" evidence="9">
    <location>
        <begin position="37"/>
        <end position="339"/>
    </location>
</feature>
<evidence type="ECO:0000313" key="11">
    <source>
        <dbReference type="EMBL" id="KAK0526071.1"/>
    </source>
</evidence>
<feature type="compositionally biased region" description="Acidic residues" evidence="9">
    <location>
        <begin position="432"/>
        <end position="454"/>
    </location>
</feature>
<dbReference type="GO" id="GO:0005524">
    <property type="term" value="F:ATP binding"/>
    <property type="evidence" value="ECO:0007669"/>
    <property type="project" value="UniProtKB-KW"/>
</dbReference>
<feature type="compositionally biased region" description="Basic and acidic residues" evidence="9">
    <location>
        <begin position="1080"/>
        <end position="1092"/>
    </location>
</feature>
<feature type="compositionally biased region" description="Basic and acidic residues" evidence="9">
    <location>
        <begin position="100"/>
        <end position="111"/>
    </location>
</feature>
<keyword evidence="6" id="KW-0067">ATP-binding</keyword>
<dbReference type="EC" id="2.7.11.1" evidence="1"/>
<evidence type="ECO:0000256" key="9">
    <source>
        <dbReference type="SAM" id="MobiDB-lite"/>
    </source>
</evidence>
<organism evidence="11 12">
    <name type="scientific">Tilletia horrida</name>
    <dbReference type="NCBI Taxonomy" id="155126"/>
    <lineage>
        <taxon>Eukaryota</taxon>
        <taxon>Fungi</taxon>
        <taxon>Dikarya</taxon>
        <taxon>Basidiomycota</taxon>
        <taxon>Ustilaginomycotina</taxon>
        <taxon>Exobasidiomycetes</taxon>
        <taxon>Tilletiales</taxon>
        <taxon>Tilletiaceae</taxon>
        <taxon>Tilletia</taxon>
    </lineage>
</organism>
<sequence>MPSQRSGFGPASRTYGSKPSAAHRIKRSNIDADWLEAGSSSSSATLPSTDRALPSIDADADPLQLHQQNRSAVALAADSSSSAEGDSPARASTVSPSHEQQVEARPRRVEETPSPSDARVITLQISEDEDDEGGESAEVDFGLGSSSPGRATSRSQPQQQDTNHPSDSEESEFDSPHARQHAQARAKPVPQSAQKRVTRASSHPLSEVLTPLASMQTRSTRQNGNTKSKAFSSSSEFKRGTSRSRSQSPLLTTNGARPTEALAEVMRRSKRPRKSTYRSEQSNQQDSRSDGKDIGISAASKRPQLAAPSAATPSRSLSSRATSSRATSEADVPAAEPQLAATMDSLRTLALDPRKVPRKSKSLITIDVPIWQGTPDRPTRPRLSRLPDPDPTPRPEIRRLRSSIGQMPSSDPDSLRGVHGSSPVKRRRTDDASSEDSDASSEEYDSDEDTEGDDGMGNSAKEAAALEMSKREHSTVLGPDLKAVDENMTTLLAVCGQNTFIPFSKVLSLLGASPAPAKQKKSKGSKAGAESGTLVKIGEATYSEVFRLTTNVSVRRGRLVKGKGKGKVKAGAGNDASETWEERKVLKIVPIRKDRPAPSERKQILPSAVAATLVKAPAGKSAAAEAEVDEASSRRRGARARVPSQKRVETDTGLSEEQEKARRRKRASERISTGPELSTARDVQREIEVTRALGRLNPDGGAGGAFGSFVKLHAAHIVAGPYPQRLLEAWDDYHEKKEGGSENWRPDVLEDNQVFAVIVLGDGGRNLEHSELQTWQQAASIFWQLVHAIATAEMAIQFEHRDLHWGNVLISPRPPEIEPLRSATLQKRSNALSVLASPRSAARQAPSLVSATSTVHFLNRAAERGRKVLDVDQTRLSTRRSGAADGPAGRRAAATGATGADFARALEAQNAGIYATIIDFALSRVVLEPGEGLGKEEEDGFELRQKRILAYDFDDEEIFEGKGDPQFDVYRDMRDLVEGDWHTFRPITNVMWLSFFVEKLTATRKLKQLTFKQGKNYVGDEHRERYFYFFLRHCQRRIHDSVEDVLEAAFDTRDAAAKAKRTGRPIEEFLPKKNAGGHASKGEKGRVADKAAPKPLSSAKALLRWMRREAERLEDGFHAGDV</sequence>
<comment type="catalytic activity">
    <reaction evidence="8">
        <text>L-seryl-[protein] + ATP = O-phospho-L-seryl-[protein] + ADP + H(+)</text>
        <dbReference type="Rhea" id="RHEA:17989"/>
        <dbReference type="Rhea" id="RHEA-COMP:9863"/>
        <dbReference type="Rhea" id="RHEA-COMP:11604"/>
        <dbReference type="ChEBI" id="CHEBI:15378"/>
        <dbReference type="ChEBI" id="CHEBI:29999"/>
        <dbReference type="ChEBI" id="CHEBI:30616"/>
        <dbReference type="ChEBI" id="CHEBI:83421"/>
        <dbReference type="ChEBI" id="CHEBI:456216"/>
        <dbReference type="EC" id="2.7.11.1"/>
    </reaction>
</comment>
<feature type="compositionally biased region" description="Polar residues" evidence="9">
    <location>
        <begin position="90"/>
        <end position="99"/>
    </location>
</feature>
<evidence type="ECO:0000256" key="1">
    <source>
        <dbReference type="ARBA" id="ARBA00012513"/>
    </source>
</evidence>
<dbReference type="SMART" id="SM01331">
    <property type="entry name" value="DUF3635"/>
    <property type="match status" value="1"/>
</dbReference>
<comment type="caution">
    <text evidence="11">The sequence shown here is derived from an EMBL/GenBank/DDBJ whole genome shotgun (WGS) entry which is preliminary data.</text>
</comment>
<feature type="domain" description="Serine/threonine-protein kinase haspin C-terminal" evidence="10">
    <location>
        <begin position="956"/>
        <end position="1030"/>
    </location>
</feature>
<evidence type="ECO:0000256" key="3">
    <source>
        <dbReference type="ARBA" id="ARBA00022679"/>
    </source>
</evidence>
<evidence type="ECO:0000256" key="4">
    <source>
        <dbReference type="ARBA" id="ARBA00022741"/>
    </source>
</evidence>
<dbReference type="InterPro" id="IPR011009">
    <property type="entry name" value="Kinase-like_dom_sf"/>
</dbReference>
<feature type="region of interest" description="Disordered" evidence="9">
    <location>
        <begin position="618"/>
        <end position="682"/>
    </location>
</feature>
<feature type="compositionally biased region" description="Polar residues" evidence="9">
    <location>
        <begin position="144"/>
        <end position="165"/>
    </location>
</feature>
<feature type="compositionally biased region" description="Low complexity" evidence="9">
    <location>
        <begin position="305"/>
        <end position="327"/>
    </location>
</feature>
<dbReference type="Gene3D" id="3.30.200.20">
    <property type="entry name" value="Phosphorylase Kinase, domain 1"/>
    <property type="match status" value="2"/>
</dbReference>
<evidence type="ECO:0000256" key="7">
    <source>
        <dbReference type="ARBA" id="ARBA00047899"/>
    </source>
</evidence>
<feature type="compositionally biased region" description="Polar residues" evidence="9">
    <location>
        <begin position="213"/>
        <end position="226"/>
    </location>
</feature>
<dbReference type="Gene3D" id="1.10.510.10">
    <property type="entry name" value="Transferase(Phosphotransferase) domain 1"/>
    <property type="match status" value="1"/>
</dbReference>
<keyword evidence="2" id="KW-0723">Serine/threonine-protein kinase</keyword>
<dbReference type="GO" id="GO:0000278">
    <property type="term" value="P:mitotic cell cycle"/>
    <property type="evidence" value="ECO:0007669"/>
    <property type="project" value="TreeGrafter"/>
</dbReference>
<keyword evidence="3" id="KW-0808">Transferase</keyword>
<name>A0AAN6G848_9BASI</name>
<feature type="region of interest" description="Disordered" evidence="9">
    <location>
        <begin position="352"/>
        <end position="458"/>
    </location>
</feature>
<comment type="catalytic activity">
    <reaction evidence="7">
        <text>L-threonyl-[protein] + ATP = O-phospho-L-threonyl-[protein] + ADP + H(+)</text>
        <dbReference type="Rhea" id="RHEA:46608"/>
        <dbReference type="Rhea" id="RHEA-COMP:11060"/>
        <dbReference type="Rhea" id="RHEA-COMP:11605"/>
        <dbReference type="ChEBI" id="CHEBI:15378"/>
        <dbReference type="ChEBI" id="CHEBI:30013"/>
        <dbReference type="ChEBI" id="CHEBI:30616"/>
        <dbReference type="ChEBI" id="CHEBI:61977"/>
        <dbReference type="ChEBI" id="CHEBI:456216"/>
        <dbReference type="EC" id="2.7.11.1"/>
    </reaction>
</comment>
<dbReference type="GO" id="GO:0005634">
    <property type="term" value="C:nucleus"/>
    <property type="evidence" value="ECO:0007669"/>
    <property type="project" value="TreeGrafter"/>
</dbReference>
<dbReference type="GO" id="GO:0072354">
    <property type="term" value="F:histone H3T3 kinase activity"/>
    <property type="evidence" value="ECO:0007669"/>
    <property type="project" value="TreeGrafter"/>
</dbReference>
<evidence type="ECO:0000256" key="8">
    <source>
        <dbReference type="ARBA" id="ARBA00048679"/>
    </source>
</evidence>
<feature type="compositionally biased region" description="Low complexity" evidence="9">
    <location>
        <begin position="71"/>
        <end position="89"/>
    </location>
</feature>
<dbReference type="InterPro" id="IPR024604">
    <property type="entry name" value="GSG2_C"/>
</dbReference>
<dbReference type="GO" id="GO:0035556">
    <property type="term" value="P:intracellular signal transduction"/>
    <property type="evidence" value="ECO:0007669"/>
    <property type="project" value="TreeGrafter"/>
</dbReference>
<evidence type="ECO:0000313" key="12">
    <source>
        <dbReference type="Proteomes" id="UP001176521"/>
    </source>
</evidence>
<dbReference type="AlphaFoldDB" id="A0AAN6G848"/>
<protein>
    <recommendedName>
        <fullName evidence="1">non-specific serine/threonine protein kinase</fullName>
        <ecNumber evidence="1">2.7.11.1</ecNumber>
    </recommendedName>
</protein>
<dbReference type="PANTHER" id="PTHR24419">
    <property type="entry name" value="INTERLEUKIN-1 RECEPTOR-ASSOCIATED KINASE"/>
    <property type="match status" value="1"/>
</dbReference>
<feature type="compositionally biased region" description="Polar residues" evidence="9">
    <location>
        <begin position="191"/>
        <end position="204"/>
    </location>
</feature>
<proteinExistence type="predicted"/>
<keyword evidence="4" id="KW-0547">Nucleotide-binding</keyword>
<dbReference type="PANTHER" id="PTHR24419:SF18">
    <property type="entry name" value="SERINE_THREONINE-PROTEIN KINASE HASPIN"/>
    <property type="match status" value="1"/>
</dbReference>
<feature type="compositionally biased region" description="Polar residues" evidence="9">
    <location>
        <begin position="403"/>
        <end position="412"/>
    </location>
</feature>
<evidence type="ECO:0000256" key="5">
    <source>
        <dbReference type="ARBA" id="ARBA00022777"/>
    </source>
</evidence>
<dbReference type="Pfam" id="PF12330">
    <property type="entry name" value="Haspin_kinase"/>
    <property type="match status" value="1"/>
</dbReference>
<dbReference type="EMBL" id="JAPDMQ010000368">
    <property type="protein sequence ID" value="KAK0526071.1"/>
    <property type="molecule type" value="Genomic_DNA"/>
</dbReference>
<feature type="region of interest" description="Disordered" evidence="9">
    <location>
        <begin position="1062"/>
        <end position="1095"/>
    </location>
</feature>
<evidence type="ECO:0000259" key="10">
    <source>
        <dbReference type="SMART" id="SM01331"/>
    </source>
</evidence>
<dbReference type="GO" id="GO:0005737">
    <property type="term" value="C:cytoplasm"/>
    <property type="evidence" value="ECO:0007669"/>
    <property type="project" value="TreeGrafter"/>
</dbReference>
<dbReference type="Proteomes" id="UP001176521">
    <property type="component" value="Unassembled WGS sequence"/>
</dbReference>
<gene>
    <name evidence="11" type="ORF">OC842_005302</name>
</gene>
<feature type="region of interest" description="Disordered" evidence="9">
    <location>
        <begin position="1"/>
        <end position="24"/>
    </location>
</feature>
<feature type="compositionally biased region" description="Basic and acidic residues" evidence="9">
    <location>
        <begin position="385"/>
        <end position="399"/>
    </location>
</feature>
<keyword evidence="12" id="KW-1185">Reference proteome</keyword>